<reference evidence="1" key="1">
    <citation type="submission" date="2018-02" db="EMBL/GenBank/DDBJ databases">
        <authorList>
            <person name="Cohen D.B."/>
            <person name="Kent A.D."/>
        </authorList>
    </citation>
    <scope>NUCLEOTIDE SEQUENCE</scope>
</reference>
<sequence length="100" mass="10570">MGKGWELRVTYWLGGCTRDRGLLVGYVGGARSATAQGQRRRKRLLGEIGAGVVKSRPVVLVAREDSGGGGLRSVLGSWDQGHRHKGLSMRAGGGPRMVAA</sequence>
<protein>
    <submittedName>
        <fullName evidence="1">Uncharacterized protein</fullName>
    </submittedName>
</protein>
<organism evidence="1">
    <name type="scientific">Fagus sylvatica</name>
    <name type="common">Beechnut</name>
    <dbReference type="NCBI Taxonomy" id="28930"/>
    <lineage>
        <taxon>Eukaryota</taxon>
        <taxon>Viridiplantae</taxon>
        <taxon>Streptophyta</taxon>
        <taxon>Embryophyta</taxon>
        <taxon>Tracheophyta</taxon>
        <taxon>Spermatophyta</taxon>
        <taxon>Magnoliopsida</taxon>
        <taxon>eudicotyledons</taxon>
        <taxon>Gunneridae</taxon>
        <taxon>Pentapetalae</taxon>
        <taxon>rosids</taxon>
        <taxon>fabids</taxon>
        <taxon>Fagales</taxon>
        <taxon>Fagaceae</taxon>
        <taxon>Fagus</taxon>
    </lineage>
</organism>
<evidence type="ECO:0000313" key="1">
    <source>
        <dbReference type="EMBL" id="SPD06915.1"/>
    </source>
</evidence>
<gene>
    <name evidence="1" type="ORF">FSB_LOCUS34797</name>
</gene>
<accession>A0A2N9H4R6</accession>
<name>A0A2N9H4R6_FAGSY</name>
<dbReference type="AlphaFoldDB" id="A0A2N9H4R6"/>
<proteinExistence type="predicted"/>
<dbReference type="EMBL" id="OIVN01002847">
    <property type="protein sequence ID" value="SPD06915.1"/>
    <property type="molecule type" value="Genomic_DNA"/>
</dbReference>